<sequence length="296" mass="33588">MRVRQATHAGSWYSHEEQELDTQLTEWLQTASETNEYGQHQTIRAIIAPHAGFRYSGPTAAHAYHHMQGLEHVKRVFILGPSHHFYLRGCAVSTAAEYETPLGNIEIDHAINEQLINTGKFVNMSLDVDEDEHSIEMHLPFIVKVMNGRKFTAVPILVGDTKPKMDIEYGKILAPYLANEENLFVISSDFCHWGSRFRYQPHDSAYGEIHEYIKYLDHEGMQLIEHLDAAGFSAYLEKTKNTICGRHPISLLLHTIRACDTLQCTLKFVQYAQSSACKHHGDSSVSYASAIVYQNP</sequence>
<accession>K3WGN5</accession>
<keyword evidence="3" id="KW-1185">Reference proteome</keyword>
<dbReference type="EnsemblProtists" id="PYU1_T004126">
    <property type="protein sequence ID" value="PYU1_T004126"/>
    <property type="gene ID" value="PYU1_G004116"/>
</dbReference>
<evidence type="ECO:0000313" key="2">
    <source>
        <dbReference type="EnsemblProtists" id="PYU1_T004126"/>
    </source>
</evidence>
<dbReference type="AlphaFoldDB" id="K3WGN5"/>
<dbReference type="InterPro" id="IPR002737">
    <property type="entry name" value="MEMO1_fam"/>
</dbReference>
<dbReference type="EMBL" id="GL376567">
    <property type="status" value="NOT_ANNOTATED_CDS"/>
    <property type="molecule type" value="Genomic_DNA"/>
</dbReference>
<dbReference type="Proteomes" id="UP000019132">
    <property type="component" value="Unassembled WGS sequence"/>
</dbReference>
<name>K3WGN5_GLOUD</name>
<reference evidence="3" key="1">
    <citation type="journal article" date="2010" name="Genome Biol.">
        <title>Genome sequence of the necrotrophic plant pathogen Pythium ultimum reveals original pathogenicity mechanisms and effector repertoire.</title>
        <authorList>
            <person name="Levesque C.A."/>
            <person name="Brouwer H."/>
            <person name="Cano L."/>
            <person name="Hamilton J.P."/>
            <person name="Holt C."/>
            <person name="Huitema E."/>
            <person name="Raffaele S."/>
            <person name="Robideau G.P."/>
            <person name="Thines M."/>
            <person name="Win J."/>
            <person name="Zerillo M.M."/>
            <person name="Beakes G.W."/>
            <person name="Boore J.L."/>
            <person name="Busam D."/>
            <person name="Dumas B."/>
            <person name="Ferriera S."/>
            <person name="Fuerstenberg S.I."/>
            <person name="Gachon C.M."/>
            <person name="Gaulin E."/>
            <person name="Govers F."/>
            <person name="Grenville-Briggs L."/>
            <person name="Horner N."/>
            <person name="Hostetler J."/>
            <person name="Jiang R.H."/>
            <person name="Johnson J."/>
            <person name="Krajaejun T."/>
            <person name="Lin H."/>
            <person name="Meijer H.J."/>
            <person name="Moore B."/>
            <person name="Morris P."/>
            <person name="Phuntmart V."/>
            <person name="Puiu D."/>
            <person name="Shetty J."/>
            <person name="Stajich J.E."/>
            <person name="Tripathy S."/>
            <person name="Wawra S."/>
            <person name="van West P."/>
            <person name="Whitty B.R."/>
            <person name="Coutinho P.M."/>
            <person name="Henrissat B."/>
            <person name="Martin F."/>
            <person name="Thomas P.D."/>
            <person name="Tyler B.M."/>
            <person name="De Vries R.P."/>
            <person name="Kamoun S."/>
            <person name="Yandell M."/>
            <person name="Tisserat N."/>
            <person name="Buell C.R."/>
        </authorList>
    </citation>
    <scope>NUCLEOTIDE SEQUENCE</scope>
    <source>
        <strain evidence="3">DAOM:BR144</strain>
    </source>
</reference>
<comment type="similarity">
    <text evidence="1">Belongs to the MEMO1 family.</text>
</comment>
<evidence type="ECO:0000256" key="1">
    <source>
        <dbReference type="ARBA" id="ARBA00006315"/>
    </source>
</evidence>
<organism evidence="2 3">
    <name type="scientific">Globisporangium ultimum (strain ATCC 200006 / CBS 805.95 / DAOM BR144)</name>
    <name type="common">Pythium ultimum</name>
    <dbReference type="NCBI Taxonomy" id="431595"/>
    <lineage>
        <taxon>Eukaryota</taxon>
        <taxon>Sar</taxon>
        <taxon>Stramenopiles</taxon>
        <taxon>Oomycota</taxon>
        <taxon>Peronosporomycetes</taxon>
        <taxon>Pythiales</taxon>
        <taxon>Pythiaceae</taxon>
        <taxon>Globisporangium</taxon>
    </lineage>
</organism>
<dbReference type="VEuPathDB" id="FungiDB:PYU1_G004116"/>
<dbReference type="CDD" id="cd07361">
    <property type="entry name" value="MEMO_like"/>
    <property type="match status" value="1"/>
</dbReference>
<dbReference type="eggNOG" id="KOG3086">
    <property type="taxonomic scope" value="Eukaryota"/>
</dbReference>
<dbReference type="NCBIfam" id="TIGR04336">
    <property type="entry name" value="AmmeMemoSam_B"/>
    <property type="match status" value="1"/>
</dbReference>
<dbReference type="Gene3D" id="3.40.830.10">
    <property type="entry name" value="LigB-like"/>
    <property type="match status" value="1"/>
</dbReference>
<dbReference type="PANTHER" id="PTHR11060">
    <property type="entry name" value="PROTEIN MEMO1"/>
    <property type="match status" value="1"/>
</dbReference>
<dbReference type="PANTHER" id="PTHR11060:SF0">
    <property type="entry name" value="PROTEIN MEMO1"/>
    <property type="match status" value="1"/>
</dbReference>
<reference evidence="3" key="2">
    <citation type="submission" date="2010-04" db="EMBL/GenBank/DDBJ databases">
        <authorList>
            <person name="Buell R."/>
            <person name="Hamilton J."/>
            <person name="Hostetler J."/>
        </authorList>
    </citation>
    <scope>NUCLEOTIDE SEQUENCE [LARGE SCALE GENOMIC DNA]</scope>
    <source>
        <strain evidence="3">DAOM:BR144</strain>
    </source>
</reference>
<reference evidence="2" key="3">
    <citation type="submission" date="2015-02" db="UniProtKB">
        <authorList>
            <consortium name="EnsemblProtists"/>
        </authorList>
    </citation>
    <scope>IDENTIFICATION</scope>
    <source>
        <strain evidence="2">DAOM BR144</strain>
    </source>
</reference>
<evidence type="ECO:0000313" key="3">
    <source>
        <dbReference type="Proteomes" id="UP000019132"/>
    </source>
</evidence>
<dbReference type="FunCoup" id="K3WGN5">
    <property type="interactions" value="478"/>
</dbReference>
<dbReference type="HAMAP" id="MF_00055">
    <property type="entry name" value="MEMO1"/>
    <property type="match status" value="1"/>
</dbReference>
<proteinExistence type="inferred from homology"/>
<dbReference type="Pfam" id="PF01875">
    <property type="entry name" value="Memo"/>
    <property type="match status" value="1"/>
</dbReference>
<dbReference type="InParanoid" id="K3WGN5"/>
<dbReference type="HOGENOM" id="CLU_038085_0_1_1"/>
<protein>
    <recommendedName>
        <fullName evidence="4">AmmeMemoRadiSam system protein B</fullName>
    </recommendedName>
</protein>
<evidence type="ECO:0008006" key="4">
    <source>
        <dbReference type="Google" id="ProtNLM"/>
    </source>
</evidence>
<dbReference type="STRING" id="431595.K3WGN5"/>
<dbReference type="OMA" id="EQEAQYG"/>